<dbReference type="CDD" id="cd06102">
    <property type="entry name" value="citrate_synt_like_2"/>
    <property type="match status" value="1"/>
</dbReference>
<dbReference type="Proteomes" id="UP000663929">
    <property type="component" value="Chromosome"/>
</dbReference>
<evidence type="ECO:0000256" key="3">
    <source>
        <dbReference type="ARBA" id="ARBA00012972"/>
    </source>
</evidence>
<dbReference type="InterPro" id="IPR036969">
    <property type="entry name" value="Citrate_synthase_sf"/>
</dbReference>
<dbReference type="InterPro" id="IPR016143">
    <property type="entry name" value="Citrate_synth-like_sm_a-sub"/>
</dbReference>
<dbReference type="UniPathway" id="UPA00223"/>
<dbReference type="InterPro" id="IPR041657">
    <property type="entry name" value="HTH_17"/>
</dbReference>
<feature type="compositionally biased region" description="Basic and acidic residues" evidence="5">
    <location>
        <begin position="420"/>
        <end position="430"/>
    </location>
</feature>
<dbReference type="EC" id="2.3.3.16" evidence="3"/>
<dbReference type="Gene3D" id="1.10.1660.10">
    <property type="match status" value="1"/>
</dbReference>
<dbReference type="GO" id="GO:0005829">
    <property type="term" value="C:cytosol"/>
    <property type="evidence" value="ECO:0007669"/>
    <property type="project" value="TreeGrafter"/>
</dbReference>
<dbReference type="Pfam" id="PF12728">
    <property type="entry name" value="HTH_17"/>
    <property type="match status" value="1"/>
</dbReference>
<feature type="region of interest" description="Disordered" evidence="5">
    <location>
        <begin position="407"/>
        <end position="430"/>
    </location>
</feature>
<proteinExistence type="inferred from homology"/>
<dbReference type="RefSeq" id="WP_237381020.1">
    <property type="nucleotide sequence ID" value="NZ_CP071793.1"/>
</dbReference>
<evidence type="ECO:0000313" key="7">
    <source>
        <dbReference type="EMBL" id="QTD50881.1"/>
    </source>
</evidence>
<dbReference type="GO" id="GO:0036440">
    <property type="term" value="F:citrate synthase activity"/>
    <property type="evidence" value="ECO:0007669"/>
    <property type="project" value="UniProtKB-EC"/>
</dbReference>
<dbReference type="Gene3D" id="1.10.230.10">
    <property type="entry name" value="Cytochrome P450-Terp, domain 2"/>
    <property type="match status" value="1"/>
</dbReference>
<dbReference type="PANTHER" id="PTHR11739">
    <property type="entry name" value="CITRATE SYNTHASE"/>
    <property type="match status" value="1"/>
</dbReference>
<organism evidence="7 8">
    <name type="scientific">Sulfidibacter corallicola</name>
    <dbReference type="NCBI Taxonomy" id="2818388"/>
    <lineage>
        <taxon>Bacteria</taxon>
        <taxon>Pseudomonadati</taxon>
        <taxon>Acidobacteriota</taxon>
        <taxon>Holophagae</taxon>
        <taxon>Acanthopleuribacterales</taxon>
        <taxon>Acanthopleuribacteraceae</taxon>
        <taxon>Sulfidibacter</taxon>
    </lineage>
</organism>
<dbReference type="Pfam" id="PF00285">
    <property type="entry name" value="Citrate_synt"/>
    <property type="match status" value="1"/>
</dbReference>
<dbReference type="AlphaFoldDB" id="A0A8A4TPP4"/>
<comment type="pathway">
    <text evidence="1">Carbohydrate metabolism; tricarboxylic acid cycle; isocitrate from oxaloacetate: step 1/2.</text>
</comment>
<dbReference type="GO" id="GO:0006099">
    <property type="term" value="P:tricarboxylic acid cycle"/>
    <property type="evidence" value="ECO:0007669"/>
    <property type="project" value="UniProtKB-UniPathway"/>
</dbReference>
<evidence type="ECO:0000256" key="4">
    <source>
        <dbReference type="ARBA" id="ARBA00022679"/>
    </source>
</evidence>
<reference evidence="7" key="1">
    <citation type="submission" date="2021-03" db="EMBL/GenBank/DDBJ databases">
        <title>Acanthopleuribacteraceae sp. M133.</title>
        <authorList>
            <person name="Wang G."/>
        </authorList>
    </citation>
    <scope>NUCLEOTIDE SEQUENCE</scope>
    <source>
        <strain evidence="7">M133</strain>
    </source>
</reference>
<comment type="similarity">
    <text evidence="2">Belongs to the citrate synthase family.</text>
</comment>
<sequence>MTDLRTSDYLTSKQAAELLGVSLPTLYAYVSRGLLRSRPDRDPRKRLYARVEVEALLQGREIRRDPGQAAAKSLQWGPPLLDSAITLIREGRFFYRGLDAVDLSDTRRLEQVARWLWLGETSDDNPAPRTRVIPKHWRPTLTRFPARHPGELMQLLVRLAAAEDDAGFNLRPEAVAKTGERLLAIFAANAAGGDHYAHSMAATLQRAWSTGDPRPEIERALNGALILCADHELNISSFTARCVAAAGASPYEVVNAGLSALRGMHHGGHSDRAEALLRHLLERDDPASPQFAERGRAELSARLARGDELPGYGQKLYPDGDPRFHALKRLTQAAFPDEPRVHACFAVIRAGAELLGEHPTVDYGLAALAVGLGLPPGSAWHLFAMGRCVGWLAHAIEQYQDSFIRPRARYVGPPPAPRSGNDDPRGGPGA</sequence>
<dbReference type="GO" id="GO:0005975">
    <property type="term" value="P:carbohydrate metabolic process"/>
    <property type="evidence" value="ECO:0007669"/>
    <property type="project" value="TreeGrafter"/>
</dbReference>
<keyword evidence="4" id="KW-0808">Transferase</keyword>
<dbReference type="InterPro" id="IPR002020">
    <property type="entry name" value="Citrate_synthase"/>
</dbReference>
<feature type="domain" description="Helix-turn-helix" evidence="6">
    <location>
        <begin position="9"/>
        <end position="60"/>
    </location>
</feature>
<dbReference type="KEGG" id="scor:J3U87_00300"/>
<keyword evidence="8" id="KW-1185">Reference proteome</keyword>
<name>A0A8A4TPP4_SULCO</name>
<evidence type="ECO:0000256" key="5">
    <source>
        <dbReference type="SAM" id="MobiDB-lite"/>
    </source>
</evidence>
<gene>
    <name evidence="7" type="ORF">J3U87_00300</name>
</gene>
<evidence type="ECO:0000256" key="1">
    <source>
        <dbReference type="ARBA" id="ARBA00004751"/>
    </source>
</evidence>
<evidence type="ECO:0000256" key="2">
    <source>
        <dbReference type="ARBA" id="ARBA00010566"/>
    </source>
</evidence>
<dbReference type="EMBL" id="CP071793">
    <property type="protein sequence ID" value="QTD50881.1"/>
    <property type="molecule type" value="Genomic_DNA"/>
</dbReference>
<dbReference type="InterPro" id="IPR016142">
    <property type="entry name" value="Citrate_synth-like_lrg_a-sub"/>
</dbReference>
<accession>A0A8A4TPP4</accession>
<dbReference type="Gene3D" id="1.10.580.10">
    <property type="entry name" value="Citrate Synthase, domain 1"/>
    <property type="match status" value="1"/>
</dbReference>
<dbReference type="PANTHER" id="PTHR11739:SF4">
    <property type="entry name" value="CITRATE SYNTHASE, PEROXISOMAL"/>
    <property type="match status" value="1"/>
</dbReference>
<evidence type="ECO:0000313" key="8">
    <source>
        <dbReference type="Proteomes" id="UP000663929"/>
    </source>
</evidence>
<evidence type="ECO:0000259" key="6">
    <source>
        <dbReference type="Pfam" id="PF12728"/>
    </source>
</evidence>
<dbReference type="SUPFAM" id="SSF48256">
    <property type="entry name" value="Citrate synthase"/>
    <property type="match status" value="1"/>
</dbReference>
<protein>
    <recommendedName>
        <fullName evidence="3">citrate synthase (unknown stereospecificity)</fullName>
        <ecNumber evidence="3">2.3.3.16</ecNumber>
    </recommendedName>
</protein>